<dbReference type="GO" id="GO:0009245">
    <property type="term" value="P:lipid A biosynthetic process"/>
    <property type="evidence" value="ECO:0007669"/>
    <property type="project" value="TreeGrafter"/>
</dbReference>
<dbReference type="Pfam" id="PF00149">
    <property type="entry name" value="Metallophos"/>
    <property type="match status" value="1"/>
</dbReference>
<keyword evidence="5" id="KW-1185">Reference proteome</keyword>
<dbReference type="Gene3D" id="3.60.21.10">
    <property type="match status" value="1"/>
</dbReference>
<evidence type="ECO:0000256" key="2">
    <source>
        <dbReference type="ARBA" id="ARBA00022801"/>
    </source>
</evidence>
<dbReference type="InterPro" id="IPR051158">
    <property type="entry name" value="Metallophosphoesterase_sf"/>
</dbReference>
<dbReference type="OrthoDB" id="9780884at2"/>
<dbReference type="EMBL" id="FOOG01000025">
    <property type="protein sequence ID" value="SFG15078.1"/>
    <property type="molecule type" value="Genomic_DNA"/>
</dbReference>
<proteinExistence type="predicted"/>
<dbReference type="AlphaFoldDB" id="A0A1I2PG82"/>
<dbReference type="CDD" id="cd07385">
    <property type="entry name" value="MPP_YkuE_C"/>
    <property type="match status" value="1"/>
</dbReference>
<accession>A0A1I2PG82</accession>
<evidence type="ECO:0000256" key="1">
    <source>
        <dbReference type="ARBA" id="ARBA00022723"/>
    </source>
</evidence>
<dbReference type="GO" id="GO:0008758">
    <property type="term" value="F:UDP-2,3-diacylglucosamine hydrolase activity"/>
    <property type="evidence" value="ECO:0007669"/>
    <property type="project" value="TreeGrafter"/>
</dbReference>
<dbReference type="GO" id="GO:0046872">
    <property type="term" value="F:metal ion binding"/>
    <property type="evidence" value="ECO:0007669"/>
    <property type="project" value="UniProtKB-KW"/>
</dbReference>
<keyword evidence="2" id="KW-0378">Hydrolase</keyword>
<feature type="domain" description="Calcineurin-like phosphoesterase" evidence="3">
    <location>
        <begin position="50"/>
        <end position="212"/>
    </location>
</feature>
<sequence>MGRKVKVASVLSGVFICMAAIGKVMYDTNVFKRKEKHITHKKIPENSRLRMLQLSDLHNKVFGRSNKKLLQTIEEAEADMVVITGDLVDRNTRQWTQVFSLIERIVSVYQHVFYVTGNHEWDHPLTHPFLEGLKERRVTVLRNEHTALQINDSLSINVVGIDDVNSNREKVGQAFDGVDEQLYTILLSHSPDFVNEYKDQPADLILSGHTHGGKVKIPFVGSLVAPGQGLLPEYDHGMYRIGYNQLLYVDRGLGTSVVHVRFFNQSQISLIEVTHRD</sequence>
<dbReference type="GO" id="GO:0016020">
    <property type="term" value="C:membrane"/>
    <property type="evidence" value="ECO:0007669"/>
    <property type="project" value="GOC"/>
</dbReference>
<dbReference type="SUPFAM" id="SSF56300">
    <property type="entry name" value="Metallo-dependent phosphatases"/>
    <property type="match status" value="1"/>
</dbReference>
<name>A0A1I2PG82_9BACI</name>
<dbReference type="RefSeq" id="WP_089752511.1">
    <property type="nucleotide sequence ID" value="NZ_FOOG01000025.1"/>
</dbReference>
<dbReference type="PANTHER" id="PTHR31302">
    <property type="entry name" value="TRANSMEMBRANE PROTEIN WITH METALLOPHOSPHOESTERASE DOMAIN-RELATED"/>
    <property type="match status" value="1"/>
</dbReference>
<evidence type="ECO:0000313" key="4">
    <source>
        <dbReference type="EMBL" id="SFG15078.1"/>
    </source>
</evidence>
<evidence type="ECO:0000313" key="5">
    <source>
        <dbReference type="Proteomes" id="UP000198897"/>
    </source>
</evidence>
<keyword evidence="1" id="KW-0479">Metal-binding</keyword>
<reference evidence="5" key="1">
    <citation type="submission" date="2016-10" db="EMBL/GenBank/DDBJ databases">
        <authorList>
            <person name="Varghese N."/>
            <person name="Submissions S."/>
        </authorList>
    </citation>
    <scope>NUCLEOTIDE SEQUENCE [LARGE SCALE GENOMIC DNA]</scope>
    <source>
        <strain evidence="5">FP5</strain>
    </source>
</reference>
<dbReference type="Proteomes" id="UP000198897">
    <property type="component" value="Unassembled WGS sequence"/>
</dbReference>
<organism evidence="4 5">
    <name type="scientific">Halobacillus alkaliphilus</name>
    <dbReference type="NCBI Taxonomy" id="396056"/>
    <lineage>
        <taxon>Bacteria</taxon>
        <taxon>Bacillati</taxon>
        <taxon>Bacillota</taxon>
        <taxon>Bacilli</taxon>
        <taxon>Bacillales</taxon>
        <taxon>Bacillaceae</taxon>
        <taxon>Halobacillus</taxon>
    </lineage>
</organism>
<dbReference type="InterPro" id="IPR004843">
    <property type="entry name" value="Calcineurin-like_PHP"/>
</dbReference>
<evidence type="ECO:0000259" key="3">
    <source>
        <dbReference type="Pfam" id="PF00149"/>
    </source>
</evidence>
<dbReference type="InterPro" id="IPR029052">
    <property type="entry name" value="Metallo-depent_PP-like"/>
</dbReference>
<protein>
    <recommendedName>
        <fullName evidence="3">Calcineurin-like phosphoesterase domain-containing protein</fullName>
    </recommendedName>
</protein>
<gene>
    <name evidence="4" type="ORF">SAMN05216353_12527</name>
</gene>
<dbReference type="PANTHER" id="PTHR31302:SF31">
    <property type="entry name" value="PHOSPHODIESTERASE YAEI"/>
    <property type="match status" value="1"/>
</dbReference>